<keyword evidence="2" id="KW-0520">NAD</keyword>
<dbReference type="InterPro" id="IPR016161">
    <property type="entry name" value="Ald_DH/histidinol_DH"/>
</dbReference>
<sequence length="133" mass="14283">HGHFFGPHLFELSALDQLKTEEFGPVLHLARYRAEQLPQVLEAIRATGFGLTLGIHSRLESLAEHVFRALPVGNTYVNRNMIGAVVGVQPFGGQGLSGTGPKAGGPHYLQRFATERTLTINTAAIGGTIELLA</sequence>
<comment type="caution">
    <text evidence="4">The sequence shown here is derived from an EMBL/GenBank/DDBJ whole genome shotgun (WGS) entry which is preliminary data.</text>
</comment>
<dbReference type="SUPFAM" id="SSF53720">
    <property type="entry name" value="ALDH-like"/>
    <property type="match status" value="1"/>
</dbReference>
<proteinExistence type="predicted"/>
<feature type="non-terminal residue" evidence="4">
    <location>
        <position position="1"/>
    </location>
</feature>
<dbReference type="InterPro" id="IPR016163">
    <property type="entry name" value="Ald_DH_C"/>
</dbReference>
<gene>
    <name evidence="4" type="ORF">B2A_06980</name>
</gene>
<evidence type="ECO:0000256" key="2">
    <source>
        <dbReference type="ARBA" id="ARBA00023027"/>
    </source>
</evidence>
<keyword evidence="1 4" id="KW-0560">Oxidoreductase</keyword>
<dbReference type="EC" id="1.-.-.-" evidence="4"/>
<name>T1BDQ7_9ZZZZ</name>
<dbReference type="AlphaFoldDB" id="T1BDQ7"/>
<dbReference type="Gene3D" id="3.40.605.10">
    <property type="entry name" value="Aldehyde Dehydrogenase, Chain A, domain 1"/>
    <property type="match status" value="1"/>
</dbReference>
<dbReference type="EMBL" id="AUZZ01004990">
    <property type="protein sequence ID" value="EQD51214.1"/>
    <property type="molecule type" value="Genomic_DNA"/>
</dbReference>
<feature type="domain" description="Aldehyde dehydrogenase" evidence="3">
    <location>
        <begin position="2"/>
        <end position="116"/>
    </location>
</feature>
<accession>T1BDQ7</accession>
<evidence type="ECO:0000313" key="4">
    <source>
        <dbReference type="EMBL" id="EQD51214.1"/>
    </source>
</evidence>
<dbReference type="InterPro" id="IPR016162">
    <property type="entry name" value="Ald_DH_N"/>
</dbReference>
<evidence type="ECO:0000256" key="1">
    <source>
        <dbReference type="ARBA" id="ARBA00023002"/>
    </source>
</evidence>
<dbReference type="GO" id="GO:0010133">
    <property type="term" value="P:L-proline catabolic process to L-glutamate"/>
    <property type="evidence" value="ECO:0007669"/>
    <property type="project" value="TreeGrafter"/>
</dbReference>
<reference evidence="4" key="2">
    <citation type="journal article" date="2014" name="ISME J.">
        <title>Microbial stratification in low pH oxic and suboxic macroscopic growths along an acid mine drainage.</title>
        <authorList>
            <person name="Mendez-Garcia C."/>
            <person name="Mesa V."/>
            <person name="Sprenger R.R."/>
            <person name="Richter M."/>
            <person name="Diez M.S."/>
            <person name="Solano J."/>
            <person name="Bargiela R."/>
            <person name="Golyshina O.V."/>
            <person name="Manteca A."/>
            <person name="Ramos J.L."/>
            <person name="Gallego J.R."/>
            <person name="Llorente I."/>
            <person name="Martins Dos Santos V.A."/>
            <person name="Jensen O.N."/>
            <person name="Pelaez A.I."/>
            <person name="Sanchez J."/>
            <person name="Ferrer M."/>
        </authorList>
    </citation>
    <scope>NUCLEOTIDE SEQUENCE</scope>
</reference>
<dbReference type="GO" id="GO:0003842">
    <property type="term" value="F:L-glutamate gamma-semialdehyde dehydrogenase activity"/>
    <property type="evidence" value="ECO:0007669"/>
    <property type="project" value="TreeGrafter"/>
</dbReference>
<evidence type="ECO:0000259" key="3">
    <source>
        <dbReference type="Pfam" id="PF00171"/>
    </source>
</evidence>
<dbReference type="InterPro" id="IPR050485">
    <property type="entry name" value="Proline_metab_enzyme"/>
</dbReference>
<dbReference type="Pfam" id="PF00171">
    <property type="entry name" value="Aldedh"/>
    <property type="match status" value="1"/>
</dbReference>
<dbReference type="GO" id="GO:0009898">
    <property type="term" value="C:cytoplasmic side of plasma membrane"/>
    <property type="evidence" value="ECO:0007669"/>
    <property type="project" value="TreeGrafter"/>
</dbReference>
<dbReference type="InterPro" id="IPR015590">
    <property type="entry name" value="Aldehyde_DH_dom"/>
</dbReference>
<protein>
    <submittedName>
        <fullName evidence="4">Aldehyde dehydrogenase domain protein</fullName>
        <ecNumber evidence="4">1.-.-.-</ecNumber>
    </submittedName>
</protein>
<reference evidence="4" key="1">
    <citation type="submission" date="2013-08" db="EMBL/GenBank/DDBJ databases">
        <authorList>
            <person name="Mendez C."/>
            <person name="Richter M."/>
            <person name="Ferrer M."/>
            <person name="Sanchez J."/>
        </authorList>
    </citation>
    <scope>NUCLEOTIDE SEQUENCE</scope>
</reference>
<dbReference type="PANTHER" id="PTHR42862">
    <property type="entry name" value="DELTA-1-PYRROLINE-5-CARBOXYLATE DEHYDROGENASE 1, ISOFORM A-RELATED"/>
    <property type="match status" value="1"/>
</dbReference>
<organism evidence="4">
    <name type="scientific">mine drainage metagenome</name>
    <dbReference type="NCBI Taxonomy" id="410659"/>
    <lineage>
        <taxon>unclassified sequences</taxon>
        <taxon>metagenomes</taxon>
        <taxon>ecological metagenomes</taxon>
    </lineage>
</organism>
<dbReference type="PANTHER" id="PTHR42862:SF1">
    <property type="entry name" value="DELTA-1-PYRROLINE-5-CARBOXYLATE DEHYDROGENASE 2, ISOFORM A-RELATED"/>
    <property type="match status" value="1"/>
</dbReference>
<dbReference type="Gene3D" id="3.40.309.10">
    <property type="entry name" value="Aldehyde Dehydrogenase, Chain A, domain 2"/>
    <property type="match status" value="1"/>
</dbReference>